<dbReference type="InterPro" id="IPR044068">
    <property type="entry name" value="CB"/>
</dbReference>
<dbReference type="GO" id="GO:0015074">
    <property type="term" value="P:DNA integration"/>
    <property type="evidence" value="ECO:0007669"/>
    <property type="project" value="UniProtKB-KW"/>
</dbReference>
<keyword evidence="2" id="KW-0963">Cytoplasm</keyword>
<keyword evidence="7" id="KW-0233">DNA recombination</keyword>
<keyword evidence="5" id="KW-0229">DNA integration</keyword>
<dbReference type="OrthoDB" id="283809at2"/>
<keyword evidence="3" id="KW-0132">Cell division</keyword>
<evidence type="ECO:0000259" key="10">
    <source>
        <dbReference type="PROSITE" id="PS51898"/>
    </source>
</evidence>
<dbReference type="InterPro" id="IPR002104">
    <property type="entry name" value="Integrase_catalytic"/>
</dbReference>
<protein>
    <submittedName>
        <fullName evidence="12">Tyrosine recombinase XerS</fullName>
    </submittedName>
</protein>
<evidence type="ECO:0000256" key="2">
    <source>
        <dbReference type="ARBA" id="ARBA00022490"/>
    </source>
</evidence>
<dbReference type="PANTHER" id="PTHR30349:SF77">
    <property type="entry name" value="TYROSINE RECOMBINASE XERC"/>
    <property type="match status" value="1"/>
</dbReference>
<dbReference type="InterPro" id="IPR010998">
    <property type="entry name" value="Integrase_recombinase_N"/>
</dbReference>
<dbReference type="GO" id="GO:0006310">
    <property type="term" value="P:DNA recombination"/>
    <property type="evidence" value="ECO:0007669"/>
    <property type="project" value="UniProtKB-KW"/>
</dbReference>
<evidence type="ECO:0000256" key="4">
    <source>
        <dbReference type="ARBA" id="ARBA00022829"/>
    </source>
</evidence>
<dbReference type="GO" id="GO:0003677">
    <property type="term" value="F:DNA binding"/>
    <property type="evidence" value="ECO:0007669"/>
    <property type="project" value="UniProtKB-UniRule"/>
</dbReference>
<dbReference type="Gene3D" id="1.10.443.10">
    <property type="entry name" value="Intergrase catalytic core"/>
    <property type="match status" value="1"/>
</dbReference>
<dbReference type="Pfam" id="PF00589">
    <property type="entry name" value="Phage_integrase"/>
    <property type="match status" value="1"/>
</dbReference>
<keyword evidence="8" id="KW-0131">Cell cycle</keyword>
<dbReference type="PROSITE" id="PS51900">
    <property type="entry name" value="CB"/>
    <property type="match status" value="1"/>
</dbReference>
<dbReference type="InterPro" id="IPR013762">
    <property type="entry name" value="Integrase-like_cat_sf"/>
</dbReference>
<keyword evidence="4" id="KW-0159">Chromosome partition</keyword>
<proteinExistence type="predicted"/>
<evidence type="ECO:0000256" key="8">
    <source>
        <dbReference type="ARBA" id="ARBA00023306"/>
    </source>
</evidence>
<evidence type="ECO:0000256" key="6">
    <source>
        <dbReference type="ARBA" id="ARBA00023125"/>
    </source>
</evidence>
<dbReference type="InterPro" id="IPR050090">
    <property type="entry name" value="Tyrosine_recombinase_XerCD"/>
</dbReference>
<dbReference type="GO" id="GO:0007059">
    <property type="term" value="P:chromosome segregation"/>
    <property type="evidence" value="ECO:0007669"/>
    <property type="project" value="UniProtKB-KW"/>
</dbReference>
<sequence length="356" mass="41376">MAETSNRKTYHEQTYIDNTLRLREILKTLPPFAKDYFRAVEPTTSARTRISYAYDIRVFFHFLMENNPVYKNYTIEQFEVHDLERLEPVDIEEYQEYLKVYKNDEEKCITNTEKGLARKMSALRSFYGYYFKRQIISKNPTLLVEMPKMHEKAIIRLDTDEIAMLLDYVDHGGDNLTGQRKAYFEKTKNRDLAILTLLLGTGIRVSECVGLDLQDIDFKNNGITVTRKGGNQMVVYFGEEVENALKTYLYTTRKQTVPLSGHENALFLSTQRKRMGVQAVENMVKKYAREVTPNKKITPHKLRSTYGTALYKETGDIYLVADVLGHKDVNTTKKHYAAIDEDRRRQAAGAVKLREV</sequence>
<evidence type="ECO:0000256" key="9">
    <source>
        <dbReference type="PROSITE-ProRule" id="PRU01248"/>
    </source>
</evidence>
<evidence type="ECO:0000256" key="5">
    <source>
        <dbReference type="ARBA" id="ARBA00022908"/>
    </source>
</evidence>
<dbReference type="GO" id="GO:0005737">
    <property type="term" value="C:cytoplasm"/>
    <property type="evidence" value="ECO:0007669"/>
    <property type="project" value="UniProtKB-SubCell"/>
</dbReference>
<keyword evidence="6 9" id="KW-0238">DNA-binding</keyword>
<dbReference type="AlphaFoldDB" id="A0A174ZQF5"/>
<dbReference type="GO" id="GO:0051301">
    <property type="term" value="P:cell division"/>
    <property type="evidence" value="ECO:0007669"/>
    <property type="project" value="UniProtKB-KW"/>
</dbReference>
<dbReference type="PANTHER" id="PTHR30349">
    <property type="entry name" value="PHAGE INTEGRASE-RELATED"/>
    <property type="match status" value="1"/>
</dbReference>
<feature type="domain" description="Core-binding (CB)" evidence="11">
    <location>
        <begin position="27"/>
        <end position="131"/>
    </location>
</feature>
<evidence type="ECO:0000256" key="3">
    <source>
        <dbReference type="ARBA" id="ARBA00022618"/>
    </source>
</evidence>
<comment type="subcellular location">
    <subcellularLocation>
        <location evidence="1">Cytoplasm</location>
    </subcellularLocation>
</comment>
<evidence type="ECO:0000313" key="13">
    <source>
        <dbReference type="Proteomes" id="UP000078383"/>
    </source>
</evidence>
<evidence type="ECO:0000256" key="7">
    <source>
        <dbReference type="ARBA" id="ARBA00023172"/>
    </source>
</evidence>
<dbReference type="InterPro" id="IPR011010">
    <property type="entry name" value="DNA_brk_join_enz"/>
</dbReference>
<evidence type="ECO:0000256" key="1">
    <source>
        <dbReference type="ARBA" id="ARBA00004496"/>
    </source>
</evidence>
<dbReference type="PROSITE" id="PS51898">
    <property type="entry name" value="TYR_RECOMBINASE"/>
    <property type="match status" value="1"/>
</dbReference>
<gene>
    <name evidence="12" type="primary">xerS</name>
    <name evidence="12" type="ORF">ERS852502_01731</name>
</gene>
<organism evidence="12 13">
    <name type="scientific">[Ruminococcus] torques</name>
    <dbReference type="NCBI Taxonomy" id="33039"/>
    <lineage>
        <taxon>Bacteria</taxon>
        <taxon>Bacillati</taxon>
        <taxon>Bacillota</taxon>
        <taxon>Clostridia</taxon>
        <taxon>Lachnospirales</taxon>
        <taxon>Lachnospiraceae</taxon>
        <taxon>Mediterraneibacter</taxon>
    </lineage>
</organism>
<evidence type="ECO:0000259" key="11">
    <source>
        <dbReference type="PROSITE" id="PS51900"/>
    </source>
</evidence>
<reference evidence="12 13" key="1">
    <citation type="submission" date="2015-09" db="EMBL/GenBank/DDBJ databases">
        <authorList>
            <consortium name="Pathogen Informatics"/>
        </authorList>
    </citation>
    <scope>NUCLEOTIDE SEQUENCE [LARGE SCALE GENOMIC DNA]</scope>
    <source>
        <strain evidence="12 13">2789STDY5834889</strain>
    </source>
</reference>
<evidence type="ECO:0000313" key="12">
    <source>
        <dbReference type="EMBL" id="CUQ88232.1"/>
    </source>
</evidence>
<dbReference type="RefSeq" id="WP_020435999.1">
    <property type="nucleotide sequence ID" value="NZ_CZBX01000007.1"/>
</dbReference>
<dbReference type="Gene3D" id="1.10.150.130">
    <property type="match status" value="1"/>
</dbReference>
<dbReference type="SUPFAM" id="SSF56349">
    <property type="entry name" value="DNA breaking-rejoining enzymes"/>
    <property type="match status" value="1"/>
</dbReference>
<name>A0A174ZQF5_9FIRM</name>
<dbReference type="EMBL" id="CZBX01000007">
    <property type="protein sequence ID" value="CUQ88232.1"/>
    <property type="molecule type" value="Genomic_DNA"/>
</dbReference>
<dbReference type="Proteomes" id="UP000078383">
    <property type="component" value="Unassembled WGS sequence"/>
</dbReference>
<feature type="domain" description="Tyr recombinase" evidence="10">
    <location>
        <begin position="152"/>
        <end position="349"/>
    </location>
</feature>
<accession>A0A174ZQF5</accession>